<reference evidence="12 13" key="1">
    <citation type="submission" date="2020-02" db="EMBL/GenBank/DDBJ databases">
        <authorList>
            <person name="Li X.-J."/>
            <person name="Han X.-M."/>
        </authorList>
    </citation>
    <scope>NUCLEOTIDE SEQUENCE [LARGE SCALE GENOMIC DNA]</scope>
    <source>
        <strain evidence="12 13">CCTCC AB 2017055</strain>
    </source>
</reference>
<sequence>MSISPRITGATSRTVSATQGRGGSDGYRGFVRAVWKRRAQVLGAIAAGGVVGAEARYALTLLGGDDPRFPWATLAENITGCFLIGVLMAVILQLTAPHRLVRPFLGVGMLGGYTTFSAYAVEVRELIADDRAAAALSYLVITPLAALTAVWLGVRGTGAALGRLRHRGT</sequence>
<feature type="compositionally biased region" description="Polar residues" evidence="11">
    <location>
        <begin position="1"/>
        <end position="19"/>
    </location>
</feature>
<evidence type="ECO:0000256" key="3">
    <source>
        <dbReference type="ARBA" id="ARBA00022692"/>
    </source>
</evidence>
<feature type="transmembrane region" description="Helical" evidence="10">
    <location>
        <begin position="71"/>
        <end position="92"/>
    </location>
</feature>
<accession>A0A6L9SAX1</accession>
<evidence type="ECO:0000256" key="8">
    <source>
        <dbReference type="ARBA" id="ARBA00035585"/>
    </source>
</evidence>
<feature type="transmembrane region" description="Helical" evidence="10">
    <location>
        <begin position="41"/>
        <end position="59"/>
    </location>
</feature>
<name>A0A6L9SAX1_9ACTN</name>
<dbReference type="GO" id="GO:0046872">
    <property type="term" value="F:metal ion binding"/>
    <property type="evidence" value="ECO:0007669"/>
    <property type="project" value="UniProtKB-KW"/>
</dbReference>
<evidence type="ECO:0000256" key="1">
    <source>
        <dbReference type="ARBA" id="ARBA00004651"/>
    </source>
</evidence>
<feature type="binding site" evidence="10">
    <location>
        <position position="114"/>
    </location>
    <ligand>
        <name>Na(+)</name>
        <dbReference type="ChEBI" id="CHEBI:29101"/>
        <note>structural</note>
    </ligand>
</feature>
<dbReference type="Pfam" id="PF02537">
    <property type="entry name" value="CRCB"/>
    <property type="match status" value="1"/>
</dbReference>
<protein>
    <recommendedName>
        <fullName evidence="10">Fluoride-specific ion channel FluC</fullName>
    </recommendedName>
</protein>
<comment type="activity regulation">
    <text evidence="10">Na(+) is not transported, but it plays an essential structural role and its presence is essential for fluoride channel function.</text>
</comment>
<evidence type="ECO:0000256" key="5">
    <source>
        <dbReference type="ARBA" id="ARBA00023136"/>
    </source>
</evidence>
<comment type="function">
    <text evidence="9 10">Fluoride-specific ion channel. Important for reducing fluoride concentration in the cell, thus reducing its toxicity.</text>
</comment>
<dbReference type="Proteomes" id="UP000475214">
    <property type="component" value="Unassembled WGS sequence"/>
</dbReference>
<dbReference type="PANTHER" id="PTHR28259:SF1">
    <property type="entry name" value="FLUORIDE EXPORT PROTEIN 1-RELATED"/>
    <property type="match status" value="1"/>
</dbReference>
<dbReference type="NCBIfam" id="TIGR00494">
    <property type="entry name" value="crcB"/>
    <property type="match status" value="1"/>
</dbReference>
<evidence type="ECO:0000256" key="4">
    <source>
        <dbReference type="ARBA" id="ARBA00022989"/>
    </source>
</evidence>
<evidence type="ECO:0000313" key="13">
    <source>
        <dbReference type="Proteomes" id="UP000475214"/>
    </source>
</evidence>
<feature type="transmembrane region" description="Helical" evidence="10">
    <location>
        <begin position="133"/>
        <end position="154"/>
    </location>
</feature>
<dbReference type="GO" id="GO:0140114">
    <property type="term" value="P:cellular detoxification of fluoride"/>
    <property type="evidence" value="ECO:0007669"/>
    <property type="project" value="UniProtKB-UniRule"/>
</dbReference>
<evidence type="ECO:0000256" key="6">
    <source>
        <dbReference type="ARBA" id="ARBA00023303"/>
    </source>
</evidence>
<dbReference type="EMBL" id="JAAGOA010000011">
    <property type="protein sequence ID" value="NEE01722.1"/>
    <property type="molecule type" value="Genomic_DNA"/>
</dbReference>
<keyword evidence="4 10" id="KW-1133">Transmembrane helix</keyword>
<comment type="caution">
    <text evidence="12">The sequence shown here is derived from an EMBL/GenBank/DDBJ whole genome shotgun (WGS) entry which is preliminary data.</text>
</comment>
<evidence type="ECO:0000256" key="11">
    <source>
        <dbReference type="SAM" id="MobiDB-lite"/>
    </source>
</evidence>
<keyword evidence="10" id="KW-0915">Sodium</keyword>
<comment type="catalytic activity">
    <reaction evidence="8">
        <text>fluoride(in) = fluoride(out)</text>
        <dbReference type="Rhea" id="RHEA:76159"/>
        <dbReference type="ChEBI" id="CHEBI:17051"/>
    </reaction>
    <physiologicalReaction direction="left-to-right" evidence="8">
        <dbReference type="Rhea" id="RHEA:76160"/>
    </physiologicalReaction>
</comment>
<organism evidence="12 13">
    <name type="scientific">Phytoactinopolyspora halotolerans</name>
    <dbReference type="NCBI Taxonomy" id="1981512"/>
    <lineage>
        <taxon>Bacteria</taxon>
        <taxon>Bacillati</taxon>
        <taxon>Actinomycetota</taxon>
        <taxon>Actinomycetes</taxon>
        <taxon>Jiangellales</taxon>
        <taxon>Jiangellaceae</taxon>
        <taxon>Phytoactinopolyspora</taxon>
    </lineage>
</organism>
<feature type="transmembrane region" description="Helical" evidence="10">
    <location>
        <begin position="104"/>
        <end position="121"/>
    </location>
</feature>
<proteinExistence type="inferred from homology"/>
<dbReference type="AlphaFoldDB" id="A0A6L9SAX1"/>
<evidence type="ECO:0000256" key="7">
    <source>
        <dbReference type="ARBA" id="ARBA00035120"/>
    </source>
</evidence>
<keyword evidence="13" id="KW-1185">Reference proteome</keyword>
<evidence type="ECO:0000313" key="12">
    <source>
        <dbReference type="EMBL" id="NEE01722.1"/>
    </source>
</evidence>
<dbReference type="GO" id="GO:0005886">
    <property type="term" value="C:plasma membrane"/>
    <property type="evidence" value="ECO:0007669"/>
    <property type="project" value="UniProtKB-SubCell"/>
</dbReference>
<comment type="similarity">
    <text evidence="7 10">Belongs to the fluoride channel Fluc/FEX (TC 1.A.43) family.</text>
</comment>
<dbReference type="GO" id="GO:0062054">
    <property type="term" value="F:fluoride channel activity"/>
    <property type="evidence" value="ECO:0007669"/>
    <property type="project" value="UniProtKB-UniRule"/>
</dbReference>
<feature type="binding site" evidence="10">
    <location>
        <position position="111"/>
    </location>
    <ligand>
        <name>Na(+)</name>
        <dbReference type="ChEBI" id="CHEBI:29101"/>
        <note>structural</note>
    </ligand>
</feature>
<keyword evidence="2 10" id="KW-1003">Cell membrane</keyword>
<dbReference type="HAMAP" id="MF_00454">
    <property type="entry name" value="FluC"/>
    <property type="match status" value="1"/>
</dbReference>
<keyword evidence="10" id="KW-0479">Metal-binding</keyword>
<keyword evidence="3 10" id="KW-0812">Transmembrane</keyword>
<evidence type="ECO:0000256" key="9">
    <source>
        <dbReference type="ARBA" id="ARBA00049940"/>
    </source>
</evidence>
<keyword evidence="5 10" id="KW-0472">Membrane</keyword>
<keyword evidence="6 10" id="KW-0407">Ion channel</keyword>
<evidence type="ECO:0000256" key="10">
    <source>
        <dbReference type="HAMAP-Rule" id="MF_00454"/>
    </source>
</evidence>
<comment type="subcellular location">
    <subcellularLocation>
        <location evidence="1 10">Cell membrane</location>
        <topology evidence="1 10">Multi-pass membrane protein</topology>
    </subcellularLocation>
</comment>
<evidence type="ECO:0000256" key="2">
    <source>
        <dbReference type="ARBA" id="ARBA00022475"/>
    </source>
</evidence>
<keyword evidence="10" id="KW-0406">Ion transport</keyword>
<dbReference type="PANTHER" id="PTHR28259">
    <property type="entry name" value="FLUORIDE EXPORT PROTEIN 1-RELATED"/>
    <property type="match status" value="1"/>
</dbReference>
<feature type="region of interest" description="Disordered" evidence="11">
    <location>
        <begin position="1"/>
        <end position="23"/>
    </location>
</feature>
<gene>
    <name evidence="10 12" type="primary">crcB</name>
    <name evidence="10" type="synonym">fluC</name>
    <name evidence="12" type="ORF">G1H10_16235</name>
</gene>
<keyword evidence="10" id="KW-0813">Transport</keyword>
<dbReference type="InterPro" id="IPR003691">
    <property type="entry name" value="FluC"/>
</dbReference>